<comment type="caution">
    <text evidence="7">The sequence shown here is derived from an EMBL/GenBank/DDBJ whole genome shotgun (WGS) entry which is preliminary data.</text>
</comment>
<evidence type="ECO:0000256" key="4">
    <source>
        <dbReference type="ARBA" id="ARBA00023242"/>
    </source>
</evidence>
<dbReference type="GO" id="GO:0005634">
    <property type="term" value="C:nucleus"/>
    <property type="evidence" value="ECO:0007669"/>
    <property type="project" value="UniProtKB-SubCell"/>
</dbReference>
<keyword evidence="4" id="KW-0539">Nucleus</keyword>
<evidence type="ECO:0000313" key="8">
    <source>
        <dbReference type="Proteomes" id="UP000652761"/>
    </source>
</evidence>
<dbReference type="PROSITE" id="PS50891">
    <property type="entry name" value="LOB"/>
    <property type="match status" value="1"/>
</dbReference>
<feature type="domain" description="LOB" evidence="6">
    <location>
        <begin position="22"/>
        <end position="123"/>
    </location>
</feature>
<organism evidence="7 8">
    <name type="scientific">Colocasia esculenta</name>
    <name type="common">Wild taro</name>
    <name type="synonym">Arum esculentum</name>
    <dbReference type="NCBI Taxonomy" id="4460"/>
    <lineage>
        <taxon>Eukaryota</taxon>
        <taxon>Viridiplantae</taxon>
        <taxon>Streptophyta</taxon>
        <taxon>Embryophyta</taxon>
        <taxon>Tracheophyta</taxon>
        <taxon>Spermatophyta</taxon>
        <taxon>Magnoliopsida</taxon>
        <taxon>Liliopsida</taxon>
        <taxon>Araceae</taxon>
        <taxon>Aroideae</taxon>
        <taxon>Colocasieae</taxon>
        <taxon>Colocasia</taxon>
    </lineage>
</organism>
<feature type="region of interest" description="Disordered" evidence="5">
    <location>
        <begin position="1"/>
        <end position="20"/>
    </location>
</feature>
<protein>
    <recommendedName>
        <fullName evidence="6">LOB domain-containing protein</fullName>
    </recommendedName>
</protein>
<comment type="subcellular location">
    <subcellularLocation>
        <location evidence="1">Nucleus</location>
    </subcellularLocation>
</comment>
<dbReference type="Proteomes" id="UP000652761">
    <property type="component" value="Unassembled WGS sequence"/>
</dbReference>
<dbReference type="PANTHER" id="PTHR31301:SF83">
    <property type="entry name" value="PROTEIN ASYMMETRIC LEAVES 2"/>
    <property type="match status" value="1"/>
</dbReference>
<gene>
    <name evidence="7" type="ORF">Taro_008580</name>
</gene>
<evidence type="ECO:0000313" key="7">
    <source>
        <dbReference type="EMBL" id="MQL76182.1"/>
    </source>
</evidence>
<keyword evidence="8" id="KW-1185">Reference proteome</keyword>
<proteinExistence type="inferred from homology"/>
<evidence type="ECO:0000256" key="5">
    <source>
        <dbReference type="SAM" id="MobiDB-lite"/>
    </source>
</evidence>
<dbReference type="InterPro" id="IPR004883">
    <property type="entry name" value="LOB"/>
</dbReference>
<evidence type="ECO:0000259" key="6">
    <source>
        <dbReference type="PROSITE" id="PS50891"/>
    </source>
</evidence>
<reference evidence="7" key="1">
    <citation type="submission" date="2017-07" db="EMBL/GenBank/DDBJ databases">
        <title>Taro Niue Genome Assembly and Annotation.</title>
        <authorList>
            <person name="Atibalentja N."/>
            <person name="Keating K."/>
            <person name="Fields C.J."/>
        </authorList>
    </citation>
    <scope>NUCLEOTIDE SEQUENCE</scope>
    <source>
        <strain evidence="7">Niue_2</strain>
        <tissue evidence="7">Leaf</tissue>
    </source>
</reference>
<keyword evidence="3" id="KW-0217">Developmental protein</keyword>
<dbReference type="AlphaFoldDB" id="A0A843TU17"/>
<evidence type="ECO:0000256" key="2">
    <source>
        <dbReference type="ARBA" id="ARBA00005474"/>
    </source>
</evidence>
<evidence type="ECO:0000256" key="3">
    <source>
        <dbReference type="ARBA" id="ARBA00022473"/>
    </source>
</evidence>
<dbReference type="Pfam" id="PF03195">
    <property type="entry name" value="LOB"/>
    <property type="match status" value="1"/>
</dbReference>
<evidence type="ECO:0000256" key="1">
    <source>
        <dbReference type="ARBA" id="ARBA00004123"/>
    </source>
</evidence>
<comment type="similarity">
    <text evidence="2">Belongs to the LOB domain-containing protein family.</text>
</comment>
<dbReference type="EMBL" id="NMUH01000285">
    <property type="protein sequence ID" value="MQL76182.1"/>
    <property type="molecule type" value="Genomic_DNA"/>
</dbReference>
<dbReference type="PANTHER" id="PTHR31301">
    <property type="entry name" value="LOB DOMAIN-CONTAINING PROTEIN 4-RELATED"/>
    <property type="match status" value="1"/>
</dbReference>
<sequence length="228" mass="24258">MTPTPPSSSLETAPAPAASTGTPCAGCKFLRRKCQPDCVFAPYFPADQPHRFAHVHKVFGASNVAKLLHELAPHQRGDAASSLAYEAEMRHRDPVYGCVGVISVLQHQLRQLQMDLALAKSVLSKYHGASAVNGVAAGVVDINMDGALAFGEMAMERGSLFLAAAAREQQRHSMLMTSCEAAQLTAGMAEGGACDAEFMVGDLDRLVPGQFMEPRATGEDERQAMSPS</sequence>
<accession>A0A843TU17</accession>
<dbReference type="OrthoDB" id="2016447at2759"/>
<name>A0A843TU17_COLES</name>